<dbReference type="Pfam" id="PF07687">
    <property type="entry name" value="M20_dimer"/>
    <property type="match status" value="1"/>
</dbReference>
<organism evidence="4 5">
    <name type="scientific">Floccifex porci</name>
    <dbReference type="NCBI Taxonomy" id="2606629"/>
    <lineage>
        <taxon>Bacteria</taxon>
        <taxon>Bacillati</taxon>
        <taxon>Bacillota</taxon>
        <taxon>Erysipelotrichia</taxon>
        <taxon>Erysipelotrichales</taxon>
        <taxon>Erysipelotrichaceae</taxon>
        <taxon>Floccifex</taxon>
    </lineage>
</organism>
<protein>
    <submittedName>
        <fullName evidence="4">Amidohydrolase</fullName>
    </submittedName>
</protein>
<evidence type="ECO:0000313" key="5">
    <source>
        <dbReference type="Proteomes" id="UP000470082"/>
    </source>
</evidence>
<proteinExistence type="predicted"/>
<dbReference type="InterPro" id="IPR011650">
    <property type="entry name" value="Peptidase_M20_dimer"/>
</dbReference>
<dbReference type="SUPFAM" id="SSF53187">
    <property type="entry name" value="Zn-dependent exopeptidases"/>
    <property type="match status" value="1"/>
</dbReference>
<feature type="binding site" evidence="2">
    <location>
        <position position="159"/>
    </location>
    <ligand>
        <name>Mn(2+)</name>
        <dbReference type="ChEBI" id="CHEBI:29035"/>
        <label>2</label>
    </ligand>
</feature>
<evidence type="ECO:0000256" key="1">
    <source>
        <dbReference type="ARBA" id="ARBA00022801"/>
    </source>
</evidence>
<accession>A0A7X2T2Q0</accession>
<feature type="binding site" evidence="2">
    <location>
        <position position="97"/>
    </location>
    <ligand>
        <name>Mn(2+)</name>
        <dbReference type="ChEBI" id="CHEBI:29035"/>
        <label>2</label>
    </ligand>
</feature>
<evidence type="ECO:0000259" key="3">
    <source>
        <dbReference type="Pfam" id="PF07687"/>
    </source>
</evidence>
<keyword evidence="2" id="KW-0479">Metal-binding</keyword>
<evidence type="ECO:0000313" key="4">
    <source>
        <dbReference type="EMBL" id="MSS00724.1"/>
    </source>
</evidence>
<dbReference type="SUPFAM" id="SSF55031">
    <property type="entry name" value="Bacterial exopeptidase dimerisation domain"/>
    <property type="match status" value="1"/>
</dbReference>
<keyword evidence="2" id="KW-0464">Manganese</keyword>
<dbReference type="PANTHER" id="PTHR11014:SF63">
    <property type="entry name" value="METALLOPEPTIDASE, PUTATIVE (AFU_ORTHOLOGUE AFUA_6G09600)-RELATED"/>
    <property type="match status" value="1"/>
</dbReference>
<dbReference type="GO" id="GO:0050118">
    <property type="term" value="F:N-acetyldiaminopimelate deacetylase activity"/>
    <property type="evidence" value="ECO:0007669"/>
    <property type="project" value="UniProtKB-ARBA"/>
</dbReference>
<keyword evidence="5" id="KW-1185">Reference proteome</keyword>
<dbReference type="PIRSF" id="PIRSF005962">
    <property type="entry name" value="Pept_M20D_amidohydro"/>
    <property type="match status" value="1"/>
</dbReference>
<dbReference type="Proteomes" id="UP000470082">
    <property type="component" value="Unassembled WGS sequence"/>
</dbReference>
<dbReference type="NCBIfam" id="TIGR01891">
    <property type="entry name" value="amidohydrolases"/>
    <property type="match status" value="1"/>
</dbReference>
<dbReference type="InterPro" id="IPR036264">
    <property type="entry name" value="Bact_exopeptidase_dim_dom"/>
</dbReference>
<gene>
    <name evidence="4" type="ORF">FYJ50_01085</name>
</gene>
<dbReference type="Gene3D" id="3.30.70.360">
    <property type="match status" value="1"/>
</dbReference>
<dbReference type="Gene3D" id="3.40.630.10">
    <property type="entry name" value="Zn peptidases"/>
    <property type="match status" value="1"/>
</dbReference>
<feature type="binding site" evidence="2">
    <location>
        <position position="133"/>
    </location>
    <ligand>
        <name>Mn(2+)</name>
        <dbReference type="ChEBI" id="CHEBI:29035"/>
        <label>2</label>
    </ligand>
</feature>
<dbReference type="RefSeq" id="WP_154459192.1">
    <property type="nucleotide sequence ID" value="NZ_VUMM01000001.1"/>
</dbReference>
<feature type="domain" description="Peptidase M20 dimerisation" evidence="3">
    <location>
        <begin position="184"/>
        <end position="278"/>
    </location>
</feature>
<dbReference type="InterPro" id="IPR002933">
    <property type="entry name" value="Peptidase_M20"/>
</dbReference>
<dbReference type="AlphaFoldDB" id="A0A7X2T2Q0"/>
<comment type="cofactor">
    <cofactor evidence="2">
        <name>Mn(2+)</name>
        <dbReference type="ChEBI" id="CHEBI:29035"/>
    </cofactor>
    <text evidence="2">The Mn(2+) ion enhances activity.</text>
</comment>
<dbReference type="Pfam" id="PF01546">
    <property type="entry name" value="Peptidase_M20"/>
    <property type="match status" value="1"/>
</dbReference>
<dbReference type="PANTHER" id="PTHR11014">
    <property type="entry name" value="PEPTIDASE M20 FAMILY MEMBER"/>
    <property type="match status" value="1"/>
</dbReference>
<sequence length="391" mass="42841">MDYLKRSKELFDESLSHRRFLHQIPEIGLNCTQTMNYIEKQILEIGCQPVRCGSGIVVTLGKQSGKTILLRSDVDALPMKEESELPFRSQCENAHTCGHDFHGAMMLTAAKMLKENEGSLKGCIKLMFQPGEETFMGSKDMVAHGLLSDPEPDVCLAYHVSSGNTPVGLFMYNDSSTMMNSSDNFTIEIIGKGSHGAYPESGIDPINIACHLVLALESIIAREVTSNTANVLTIGKIEAGDAGNIIPNEAKLYGTLRCDNNEQREFILKRLNEVSSSIAASFRGSAKVILTSGTPPLICDKKSVDDFVKYMKELPVENQMGINGIHAGASDDLAVILQKIPGAYMYLSAGFTDGREVYAQHHPKVVFNEDVLISGPAYLAHCATRWLEENC</sequence>
<dbReference type="InterPro" id="IPR017439">
    <property type="entry name" value="Amidohydrolase"/>
</dbReference>
<dbReference type="EMBL" id="VUMM01000001">
    <property type="protein sequence ID" value="MSS00724.1"/>
    <property type="molecule type" value="Genomic_DNA"/>
</dbReference>
<dbReference type="CDD" id="cd03886">
    <property type="entry name" value="M20_Acy1"/>
    <property type="match status" value="1"/>
</dbReference>
<name>A0A7X2T2Q0_9FIRM</name>
<feature type="binding site" evidence="2">
    <location>
        <position position="361"/>
    </location>
    <ligand>
        <name>Mn(2+)</name>
        <dbReference type="ChEBI" id="CHEBI:29035"/>
        <label>2</label>
    </ligand>
</feature>
<feature type="binding site" evidence="2">
    <location>
        <position position="99"/>
    </location>
    <ligand>
        <name>Mn(2+)</name>
        <dbReference type="ChEBI" id="CHEBI:29035"/>
        <label>2</label>
    </ligand>
</feature>
<comment type="caution">
    <text evidence="4">The sequence shown here is derived from an EMBL/GenBank/DDBJ whole genome shotgun (WGS) entry which is preliminary data.</text>
</comment>
<dbReference type="GO" id="GO:0046872">
    <property type="term" value="F:metal ion binding"/>
    <property type="evidence" value="ECO:0007669"/>
    <property type="project" value="UniProtKB-KW"/>
</dbReference>
<reference evidence="4 5" key="1">
    <citation type="submission" date="2019-08" db="EMBL/GenBank/DDBJ databases">
        <title>In-depth cultivation of the pig gut microbiome towards novel bacterial diversity and tailored functional studies.</title>
        <authorList>
            <person name="Wylensek D."/>
            <person name="Hitch T.C.A."/>
            <person name="Clavel T."/>
        </authorList>
    </citation>
    <scope>NUCLEOTIDE SEQUENCE [LARGE SCALE GENOMIC DNA]</scope>
    <source>
        <strain evidence="4 5">LKV-178-WT-2G</strain>
    </source>
</reference>
<keyword evidence="1 4" id="KW-0378">Hydrolase</keyword>
<dbReference type="GO" id="GO:0019877">
    <property type="term" value="P:diaminopimelate biosynthetic process"/>
    <property type="evidence" value="ECO:0007669"/>
    <property type="project" value="UniProtKB-ARBA"/>
</dbReference>
<evidence type="ECO:0000256" key="2">
    <source>
        <dbReference type="PIRSR" id="PIRSR005962-1"/>
    </source>
</evidence>
<dbReference type="FunFam" id="3.30.70.360:FF:000001">
    <property type="entry name" value="N-acetyldiaminopimelate deacetylase"/>
    <property type="match status" value="1"/>
</dbReference>